<dbReference type="Proteomes" id="UP000315995">
    <property type="component" value="Chromosome"/>
</dbReference>
<evidence type="ECO:0000313" key="5">
    <source>
        <dbReference type="Proteomes" id="UP000315995"/>
    </source>
</evidence>
<keyword evidence="2" id="KW-0732">Signal</keyword>
<feature type="domain" description="Methyltransferase" evidence="3">
    <location>
        <begin position="119"/>
        <end position="238"/>
    </location>
</feature>
<evidence type="ECO:0000259" key="3">
    <source>
        <dbReference type="Pfam" id="PF13847"/>
    </source>
</evidence>
<evidence type="ECO:0000256" key="2">
    <source>
        <dbReference type="SAM" id="SignalP"/>
    </source>
</evidence>
<accession>A0A4Y6PQJ1</accession>
<feature type="compositionally biased region" description="Basic and acidic residues" evidence="1">
    <location>
        <begin position="54"/>
        <end position="91"/>
    </location>
</feature>
<dbReference type="OrthoDB" id="9784101at2"/>
<dbReference type="AlphaFoldDB" id="A0A4Y6PQJ1"/>
<dbReference type="GO" id="GO:0008168">
    <property type="term" value="F:methyltransferase activity"/>
    <property type="evidence" value="ECO:0007669"/>
    <property type="project" value="UniProtKB-KW"/>
</dbReference>
<dbReference type="InterPro" id="IPR029063">
    <property type="entry name" value="SAM-dependent_MTases_sf"/>
</dbReference>
<dbReference type="EMBL" id="CP041186">
    <property type="protein sequence ID" value="QDG50483.1"/>
    <property type="molecule type" value="Genomic_DNA"/>
</dbReference>
<gene>
    <name evidence="4" type="ORF">FIV42_06970</name>
</gene>
<keyword evidence="4" id="KW-0808">Transferase</keyword>
<reference evidence="4 5" key="1">
    <citation type="submission" date="2019-06" db="EMBL/GenBank/DDBJ databases">
        <title>Persicimonas caeni gen. nov., sp. nov., a predatory bacterium isolated from solar saltern.</title>
        <authorList>
            <person name="Wang S."/>
        </authorList>
    </citation>
    <scope>NUCLEOTIDE SEQUENCE [LARGE SCALE GENOMIC DNA]</scope>
    <source>
        <strain evidence="4 5">YN101</strain>
    </source>
</reference>
<dbReference type="Gene3D" id="3.40.50.150">
    <property type="entry name" value="Vaccinia Virus protein VP39"/>
    <property type="match status" value="1"/>
</dbReference>
<proteinExistence type="predicted"/>
<protein>
    <submittedName>
        <fullName evidence="4">Class I SAM-dependent methyltransferase</fullName>
    </submittedName>
</protein>
<keyword evidence="4" id="KW-0489">Methyltransferase</keyword>
<feature type="chain" id="PRO_5030106248" evidence="2">
    <location>
        <begin position="31"/>
        <end position="276"/>
    </location>
</feature>
<accession>A0A5B8Y224</accession>
<dbReference type="PANTHER" id="PTHR43861">
    <property type="entry name" value="TRANS-ACONITATE 2-METHYLTRANSFERASE-RELATED"/>
    <property type="match status" value="1"/>
</dbReference>
<sequence>MRWLMKVFGNAWSTGLVVVLLAGSIGCSGAGEQTRETDASDKVEEQTQFVEANEEAHASGEHQAEKHQSEKHGEGHGHGAEPHGHRFENPEKWAENWNDPARDEWQKPGEVAQVMELGEGMTVVDLGAGTGYFVEPLASEVGPDGKVVALDIEQSMVDFISELAGERGLENVEARKVAVDDPGLESESVDRILTVNTWHHIPKRAAYGRKLYEALTPGGKLAVVDYTKEATQGPPKEMRLAPEQVAEELRLAGFEAKIADETLPKQYIVIGTKPKK</sequence>
<feature type="signal peptide" evidence="2">
    <location>
        <begin position="1"/>
        <end position="30"/>
    </location>
</feature>
<name>A0A4Y6PQJ1_PERCE</name>
<dbReference type="CDD" id="cd02440">
    <property type="entry name" value="AdoMet_MTases"/>
    <property type="match status" value="1"/>
</dbReference>
<dbReference type="Pfam" id="PF13847">
    <property type="entry name" value="Methyltransf_31"/>
    <property type="match status" value="1"/>
</dbReference>
<feature type="compositionally biased region" description="Basic and acidic residues" evidence="1">
    <location>
        <begin position="33"/>
        <end position="45"/>
    </location>
</feature>
<organism evidence="4 5">
    <name type="scientific">Persicimonas caeni</name>
    <dbReference type="NCBI Taxonomy" id="2292766"/>
    <lineage>
        <taxon>Bacteria</taxon>
        <taxon>Deltaproteobacteria</taxon>
        <taxon>Bradymonadales</taxon>
        <taxon>Bradymonadaceae</taxon>
        <taxon>Persicimonas</taxon>
    </lineage>
</organism>
<dbReference type="PROSITE" id="PS51257">
    <property type="entry name" value="PROKAR_LIPOPROTEIN"/>
    <property type="match status" value="1"/>
</dbReference>
<dbReference type="SUPFAM" id="SSF53335">
    <property type="entry name" value="S-adenosyl-L-methionine-dependent methyltransferases"/>
    <property type="match status" value="1"/>
</dbReference>
<dbReference type="GO" id="GO:0032259">
    <property type="term" value="P:methylation"/>
    <property type="evidence" value="ECO:0007669"/>
    <property type="project" value="UniProtKB-KW"/>
</dbReference>
<evidence type="ECO:0000256" key="1">
    <source>
        <dbReference type="SAM" id="MobiDB-lite"/>
    </source>
</evidence>
<feature type="region of interest" description="Disordered" evidence="1">
    <location>
        <begin position="30"/>
        <end position="91"/>
    </location>
</feature>
<keyword evidence="5" id="KW-1185">Reference proteome</keyword>
<evidence type="ECO:0000313" key="4">
    <source>
        <dbReference type="EMBL" id="QDG50483.1"/>
    </source>
</evidence>
<dbReference type="InterPro" id="IPR025714">
    <property type="entry name" value="Methyltranfer_dom"/>
</dbReference>